<name>A0A0R1U6I6_9LACO</name>
<dbReference type="InterPro" id="IPR057744">
    <property type="entry name" value="OTAase-like"/>
</dbReference>
<dbReference type="SUPFAM" id="SSF51338">
    <property type="entry name" value="Composite domain of metallo-dependent hydrolases"/>
    <property type="match status" value="1"/>
</dbReference>
<evidence type="ECO:0000259" key="1">
    <source>
        <dbReference type="Pfam" id="PF01979"/>
    </source>
</evidence>
<dbReference type="SUPFAM" id="SSF51556">
    <property type="entry name" value="Metallo-dependent hydrolases"/>
    <property type="match status" value="1"/>
</dbReference>
<dbReference type="EMBL" id="AZFJ01000036">
    <property type="protein sequence ID" value="KRL86947.1"/>
    <property type="molecule type" value="Genomic_DNA"/>
</dbReference>
<dbReference type="Pfam" id="PF01979">
    <property type="entry name" value="Amidohydro_1"/>
    <property type="match status" value="1"/>
</dbReference>
<reference evidence="2 3" key="1">
    <citation type="journal article" date="2015" name="Genome Announc.">
        <title>Expanding the biotechnology potential of lactobacilli through comparative genomics of 213 strains and associated genera.</title>
        <authorList>
            <person name="Sun Z."/>
            <person name="Harris H.M."/>
            <person name="McCann A."/>
            <person name="Guo C."/>
            <person name="Argimon S."/>
            <person name="Zhang W."/>
            <person name="Yang X."/>
            <person name="Jeffery I.B."/>
            <person name="Cooney J.C."/>
            <person name="Kagawa T.F."/>
            <person name="Liu W."/>
            <person name="Song Y."/>
            <person name="Salvetti E."/>
            <person name="Wrobel A."/>
            <person name="Rasinkangas P."/>
            <person name="Parkhill J."/>
            <person name="Rea M.C."/>
            <person name="O'Sullivan O."/>
            <person name="Ritari J."/>
            <person name="Douillard F.P."/>
            <person name="Paul Ross R."/>
            <person name="Yang R."/>
            <person name="Briner A.E."/>
            <person name="Felis G.E."/>
            <person name="de Vos W.M."/>
            <person name="Barrangou R."/>
            <person name="Klaenhammer T.R."/>
            <person name="Caufield P.W."/>
            <person name="Cui Y."/>
            <person name="Zhang H."/>
            <person name="O'Toole P.W."/>
        </authorList>
    </citation>
    <scope>NUCLEOTIDE SEQUENCE [LARGE SCALE GENOMIC DNA]</scope>
    <source>
        <strain evidence="2 3">DSM 15945</strain>
    </source>
</reference>
<sequence>MTTTNYTNANFFDGAHDGFTPNSWFSVDDMTGRVVASGTGSPAPADHEVDFHGQYVMPGMINCHVHVGADAFHTTDGPDNEATTTMMAIKNLRDAIQAGITYVRNLGTSYDVDIKIRNNHDRYGFPTPGIVAAGRAMSITGGHGDGADHKDGDSYLVDSPDEMRKATRQAFKNGADCIKVMATGGVMSKGDDPRDVAFTPEEIGVAIREAHARRRKVAAHAQGTEGIRVALEAGIDSIEHGIYIDESEAGFMVEHHVYLVPTLNAVEAIVVKGPGKIPEHMTRKATEFSQAFYDNMRMAVRKGVPMATGTDAGTPFNDFKEGYWNELDLMVNKIGVSPQDTLYAATKNAAELIGVDADYGTMEPGKFADFIVINENPIADINAIRQDDKQVYQHGERRF</sequence>
<dbReference type="RefSeq" id="WP_054649524.1">
    <property type="nucleotide sequence ID" value="NZ_AZFJ01000036.1"/>
</dbReference>
<comment type="caution">
    <text evidence="2">The sequence shown here is derived from an EMBL/GenBank/DDBJ whole genome shotgun (WGS) entry which is preliminary data.</text>
</comment>
<protein>
    <submittedName>
        <fullName evidence="2">Amidohydrolase</fullName>
    </submittedName>
</protein>
<dbReference type="InterPro" id="IPR011059">
    <property type="entry name" value="Metal-dep_hydrolase_composite"/>
</dbReference>
<dbReference type="OrthoDB" id="9797498at2"/>
<dbReference type="InterPro" id="IPR032466">
    <property type="entry name" value="Metal_Hydrolase"/>
</dbReference>
<dbReference type="PATRIC" id="fig|1423783.4.peg.149"/>
<dbReference type="InterPro" id="IPR051781">
    <property type="entry name" value="Metallo-dep_Hydrolase"/>
</dbReference>
<dbReference type="STRING" id="1423783.FC50_GL000142"/>
<dbReference type="AlphaFoldDB" id="A0A0R1U6I6"/>
<dbReference type="PANTHER" id="PTHR43135">
    <property type="entry name" value="ALPHA-D-RIBOSE 1-METHYLPHOSPHONATE 5-TRIPHOSPHATE DIPHOSPHATASE"/>
    <property type="match status" value="1"/>
</dbReference>
<keyword evidence="3" id="KW-1185">Reference proteome</keyword>
<dbReference type="CDD" id="cd01299">
    <property type="entry name" value="Met_dep_hydrolase_A"/>
    <property type="match status" value="1"/>
</dbReference>
<evidence type="ECO:0000313" key="3">
    <source>
        <dbReference type="Proteomes" id="UP000051922"/>
    </source>
</evidence>
<dbReference type="Gene3D" id="2.30.40.10">
    <property type="entry name" value="Urease, subunit C, domain 1"/>
    <property type="match status" value="1"/>
</dbReference>
<dbReference type="GO" id="GO:0016810">
    <property type="term" value="F:hydrolase activity, acting on carbon-nitrogen (but not peptide) bonds"/>
    <property type="evidence" value="ECO:0007669"/>
    <property type="project" value="InterPro"/>
</dbReference>
<dbReference type="PANTHER" id="PTHR43135:SF3">
    <property type="entry name" value="ALPHA-D-RIBOSE 1-METHYLPHOSPHONATE 5-TRIPHOSPHATE DIPHOSPHATASE"/>
    <property type="match status" value="1"/>
</dbReference>
<proteinExistence type="predicted"/>
<dbReference type="Gene3D" id="3.20.20.140">
    <property type="entry name" value="Metal-dependent hydrolases"/>
    <property type="match status" value="1"/>
</dbReference>
<organism evidence="2 3">
    <name type="scientific">Lacticaseibacillus pantheris DSM 15945 = JCM 12539 = NBRC 106106</name>
    <dbReference type="NCBI Taxonomy" id="1423783"/>
    <lineage>
        <taxon>Bacteria</taxon>
        <taxon>Bacillati</taxon>
        <taxon>Bacillota</taxon>
        <taxon>Bacilli</taxon>
        <taxon>Lactobacillales</taxon>
        <taxon>Lactobacillaceae</taxon>
        <taxon>Lacticaseibacillus</taxon>
    </lineage>
</organism>
<accession>A0A0R1U6I6</accession>
<gene>
    <name evidence="2" type="ORF">FC50_GL000142</name>
</gene>
<dbReference type="InterPro" id="IPR006680">
    <property type="entry name" value="Amidohydro-rel"/>
</dbReference>
<feature type="domain" description="Amidohydrolase-related" evidence="1">
    <location>
        <begin position="55"/>
        <end position="387"/>
    </location>
</feature>
<evidence type="ECO:0000313" key="2">
    <source>
        <dbReference type="EMBL" id="KRL86947.1"/>
    </source>
</evidence>
<dbReference type="Proteomes" id="UP000051922">
    <property type="component" value="Unassembled WGS sequence"/>
</dbReference>
<keyword evidence="2" id="KW-0378">Hydrolase</keyword>